<dbReference type="Pfam" id="PF01425">
    <property type="entry name" value="Amidase"/>
    <property type="match status" value="1"/>
</dbReference>
<dbReference type="InterPro" id="IPR023631">
    <property type="entry name" value="Amidase_dom"/>
</dbReference>
<dbReference type="SUPFAM" id="SSF75304">
    <property type="entry name" value="Amidase signature (AS) enzymes"/>
    <property type="match status" value="1"/>
</dbReference>
<protein>
    <submittedName>
        <fullName evidence="2">6-aminohexanoate-cyclic-dimer hydrolase</fullName>
    </submittedName>
</protein>
<dbReference type="EMBL" id="CABPSJ010000002">
    <property type="protein sequence ID" value="VVD99895.1"/>
    <property type="molecule type" value="Genomic_DNA"/>
</dbReference>
<organism evidence="2 3">
    <name type="scientific">Pandoraea communis</name>
    <dbReference type="NCBI Taxonomy" id="2508297"/>
    <lineage>
        <taxon>Bacteria</taxon>
        <taxon>Pseudomonadati</taxon>
        <taxon>Pseudomonadota</taxon>
        <taxon>Betaproteobacteria</taxon>
        <taxon>Burkholderiales</taxon>
        <taxon>Burkholderiaceae</taxon>
        <taxon>Pandoraea</taxon>
    </lineage>
</organism>
<name>A0A5E4UJ06_9BURK</name>
<dbReference type="PANTHER" id="PTHR43372">
    <property type="entry name" value="FATTY-ACID AMIDE HYDROLASE"/>
    <property type="match status" value="1"/>
</dbReference>
<feature type="domain" description="Amidase" evidence="1">
    <location>
        <begin position="58"/>
        <end position="90"/>
    </location>
</feature>
<dbReference type="PANTHER" id="PTHR43372:SF4">
    <property type="entry name" value="FATTY-ACID AMIDE HYDROLASE 2"/>
    <property type="match status" value="1"/>
</dbReference>
<dbReference type="AlphaFoldDB" id="A0A5E4UJ06"/>
<dbReference type="RefSeq" id="WP_370855821.1">
    <property type="nucleotide sequence ID" value="NZ_CABPSJ010000002.1"/>
</dbReference>
<dbReference type="InterPro" id="IPR052739">
    <property type="entry name" value="FAAH2"/>
</dbReference>
<gene>
    <name evidence="2" type="ORF">PCO31110_02088</name>
</gene>
<dbReference type="InterPro" id="IPR036928">
    <property type="entry name" value="AS_sf"/>
</dbReference>
<evidence type="ECO:0000313" key="3">
    <source>
        <dbReference type="Proteomes" id="UP000337189"/>
    </source>
</evidence>
<dbReference type="Gene3D" id="3.90.1300.10">
    <property type="entry name" value="Amidase signature (AS) domain"/>
    <property type="match status" value="2"/>
</dbReference>
<evidence type="ECO:0000313" key="2">
    <source>
        <dbReference type="EMBL" id="VVD99895.1"/>
    </source>
</evidence>
<accession>A0A5E4UJ06</accession>
<dbReference type="GO" id="GO:0016787">
    <property type="term" value="F:hydrolase activity"/>
    <property type="evidence" value="ECO:0007669"/>
    <property type="project" value="UniProtKB-KW"/>
</dbReference>
<dbReference type="Proteomes" id="UP000337189">
    <property type="component" value="Unassembled WGS sequence"/>
</dbReference>
<keyword evidence="2" id="KW-0378">Hydrolase</keyword>
<dbReference type="GO" id="GO:0012505">
    <property type="term" value="C:endomembrane system"/>
    <property type="evidence" value="ECO:0007669"/>
    <property type="project" value="TreeGrafter"/>
</dbReference>
<evidence type="ECO:0000259" key="1">
    <source>
        <dbReference type="Pfam" id="PF01425"/>
    </source>
</evidence>
<sequence>MDKVIDDGRSHQCRVAGVPFLVKDIAVAMSGKRLELGSRLSSGVVALSDSWLMSRFRAAGAVPLAHATDATGSIRVPASYNGLFGLKPTRRAA</sequence>
<proteinExistence type="predicted"/>
<reference evidence="2 3" key="1">
    <citation type="submission" date="2019-08" db="EMBL/GenBank/DDBJ databases">
        <authorList>
            <person name="Peeters C."/>
        </authorList>
    </citation>
    <scope>NUCLEOTIDE SEQUENCE [LARGE SCALE GENOMIC DNA]</scope>
    <source>
        <strain evidence="2 3">LMG 31110</strain>
    </source>
</reference>